<name>A0ABY6KDR1_9ARAC</name>
<evidence type="ECO:0000256" key="2">
    <source>
        <dbReference type="ARBA" id="ARBA00009136"/>
    </source>
</evidence>
<dbReference type="InterPro" id="IPR015940">
    <property type="entry name" value="UBA"/>
</dbReference>
<dbReference type="PANTHER" id="PTHR15397">
    <property type="entry name" value="SODIUM-GLUCOSE COTRANSPORTER REGULATORY PROTEIN -RELATED"/>
    <property type="match status" value="1"/>
</dbReference>
<dbReference type="PROSITE" id="PS50053">
    <property type="entry name" value="UBIQUITIN_2"/>
    <property type="match status" value="1"/>
</dbReference>
<dbReference type="InterPro" id="IPR029071">
    <property type="entry name" value="Ubiquitin-like_domsf"/>
</dbReference>
<keyword evidence="6" id="KW-0064">Aspartyl protease</keyword>
<keyword evidence="8" id="KW-0653">Protein transport</keyword>
<dbReference type="InterPro" id="IPR001995">
    <property type="entry name" value="Peptidase_A2_cat"/>
</dbReference>
<dbReference type="CDD" id="cd01796">
    <property type="entry name" value="Ubl_Ddi1_like"/>
    <property type="match status" value="1"/>
</dbReference>
<evidence type="ECO:0000313" key="12">
    <source>
        <dbReference type="EMBL" id="UYV66346.1"/>
    </source>
</evidence>
<dbReference type="Gene3D" id="1.10.8.10">
    <property type="entry name" value="DNA helicase RuvA subunit, C-terminal domain"/>
    <property type="match status" value="1"/>
</dbReference>
<proteinExistence type="inferred from homology"/>
<keyword evidence="7" id="KW-0378">Hydrolase</keyword>
<organism evidence="12 13">
    <name type="scientific">Cordylochernes scorpioides</name>
    <dbReference type="NCBI Taxonomy" id="51811"/>
    <lineage>
        <taxon>Eukaryota</taxon>
        <taxon>Metazoa</taxon>
        <taxon>Ecdysozoa</taxon>
        <taxon>Arthropoda</taxon>
        <taxon>Chelicerata</taxon>
        <taxon>Arachnida</taxon>
        <taxon>Pseudoscorpiones</taxon>
        <taxon>Cheliferoidea</taxon>
        <taxon>Chernetidae</taxon>
        <taxon>Cordylochernes</taxon>
    </lineage>
</organism>
<dbReference type="EMBL" id="CP092866">
    <property type="protein sequence ID" value="UYV66346.1"/>
    <property type="molecule type" value="Genomic_DNA"/>
</dbReference>
<feature type="domain" description="Ubiquitin-like" evidence="10">
    <location>
        <begin position="31"/>
        <end position="107"/>
    </location>
</feature>
<dbReference type="InterPro" id="IPR057273">
    <property type="entry name" value="Ddi1/2_HDD"/>
</dbReference>
<evidence type="ECO:0000256" key="6">
    <source>
        <dbReference type="ARBA" id="ARBA00022750"/>
    </source>
</evidence>
<keyword evidence="3" id="KW-0813">Transport</keyword>
<comment type="subcellular location">
    <subcellularLocation>
        <location evidence="1">Cytoplasm</location>
    </subcellularLocation>
</comment>
<evidence type="ECO:0000256" key="5">
    <source>
        <dbReference type="ARBA" id="ARBA00022670"/>
    </source>
</evidence>
<dbReference type="Proteomes" id="UP001235939">
    <property type="component" value="Chromosome 04"/>
</dbReference>
<evidence type="ECO:0000256" key="3">
    <source>
        <dbReference type="ARBA" id="ARBA00022448"/>
    </source>
</evidence>
<evidence type="ECO:0000256" key="4">
    <source>
        <dbReference type="ARBA" id="ARBA00022490"/>
    </source>
</evidence>
<dbReference type="InterPro" id="IPR009060">
    <property type="entry name" value="UBA-like_sf"/>
</dbReference>
<evidence type="ECO:0000256" key="8">
    <source>
        <dbReference type="ARBA" id="ARBA00022927"/>
    </source>
</evidence>
<dbReference type="InterPro" id="IPR019103">
    <property type="entry name" value="Peptidase_aspartic_DDI1-type"/>
</dbReference>
<keyword evidence="13" id="KW-1185">Reference proteome</keyword>
<evidence type="ECO:0000256" key="1">
    <source>
        <dbReference type="ARBA" id="ARBA00004496"/>
    </source>
</evidence>
<keyword evidence="5" id="KW-0645">Protease</keyword>
<dbReference type="PROSITE" id="PS50030">
    <property type="entry name" value="UBA"/>
    <property type="match status" value="1"/>
</dbReference>
<evidence type="ECO:0000313" key="13">
    <source>
        <dbReference type="Proteomes" id="UP001235939"/>
    </source>
</evidence>
<accession>A0ABY6KDR1</accession>
<keyword evidence="4" id="KW-0963">Cytoplasm</keyword>
<dbReference type="PROSITE" id="PS50175">
    <property type="entry name" value="ASP_PROT_RETROV"/>
    <property type="match status" value="1"/>
</dbReference>
<dbReference type="CDD" id="cd05479">
    <property type="entry name" value="RP_DDI"/>
    <property type="match status" value="1"/>
</dbReference>
<dbReference type="SUPFAM" id="SSF54236">
    <property type="entry name" value="Ubiquitin-like"/>
    <property type="match status" value="1"/>
</dbReference>
<dbReference type="SMART" id="SM00213">
    <property type="entry name" value="UBQ"/>
    <property type="match status" value="1"/>
</dbReference>
<evidence type="ECO:0000259" key="10">
    <source>
        <dbReference type="PROSITE" id="PS50053"/>
    </source>
</evidence>
<sequence length="594" mass="66058">MTWSARSNPFLNWRLQERPEVCIRTEPTGAMRLTITTLSDQLFSVDVSEDMELSSLQALCEFEAGIPAAEMVVSHEGRPLMDGRLSLRAYNIKEGDVLLIQHLQQSSHSVQSTPCKSPPTLQRTRKQIAEKLKPSIYFFSILLKVARYWKSSPIISPAPLTPYELYRLITGVMLCTATGSLPENMADSDPEYLRQLLLNNPDQLALLKHNNPPLAEALLSGNPASFEQVFRQQQREMAERQRQRIRIINADPFDLEAQRLIAEEIRQENVNSNMEAAMEYHPESFGQVVMLYVNCRVNGHPVKAFIDSGAQSTIMSQACAERCHIMRLVDQRWAGIAKGVGTQRIIGRVHLVQIQIGNDFLTSSFSILEEQPMDMLLGLDMLKRHQCNIDLRRNMLVIGTTGTETSFLTESELPECARPGVQGSASTSTRSTVQEMEDRELAEALARSASSADTGNYQYCVWSSSVYFFVFGGNCCHLSSSSLTACSVFSQPCSLVCCPNPTLLSPFLPPFYLLFLFCMVFDGSSSSVTAAPTPAAPAATANSILASDKFKEQDIQTLTKMGFARQQAIEELRRFNGDVTRASVALLAKSIKLP</sequence>
<dbReference type="Pfam" id="PF09668">
    <property type="entry name" value="Asp_protease"/>
    <property type="match status" value="1"/>
</dbReference>
<dbReference type="Gene3D" id="3.10.20.90">
    <property type="entry name" value="Phosphatidylinositol 3-kinase Catalytic Subunit, Chain A, domain 1"/>
    <property type="match status" value="1"/>
</dbReference>
<dbReference type="SUPFAM" id="SSF50630">
    <property type="entry name" value="Acid proteases"/>
    <property type="match status" value="1"/>
</dbReference>
<dbReference type="PANTHER" id="PTHR15397:SF3">
    <property type="entry name" value="DNA DAMAGE INDUCIBLE 1 HOMOLOG 2"/>
    <property type="match status" value="1"/>
</dbReference>
<dbReference type="InterPro" id="IPR000626">
    <property type="entry name" value="Ubiquitin-like_dom"/>
</dbReference>
<gene>
    <name evidence="12" type="ORF">LAZ67_4001376</name>
</gene>
<dbReference type="SUPFAM" id="SSF46934">
    <property type="entry name" value="UBA-like"/>
    <property type="match status" value="1"/>
</dbReference>
<reference evidence="12 13" key="1">
    <citation type="submission" date="2022-01" db="EMBL/GenBank/DDBJ databases">
        <title>A chromosomal length assembly of Cordylochernes scorpioides.</title>
        <authorList>
            <person name="Zeh D."/>
            <person name="Zeh J."/>
        </authorList>
    </citation>
    <scope>NUCLEOTIDE SEQUENCE [LARGE SCALE GENOMIC DNA]</scope>
    <source>
        <strain evidence="12">IN4F17</strain>
        <tissue evidence="12">Whole Body</tissue>
    </source>
</reference>
<dbReference type="Gene3D" id="2.40.70.10">
    <property type="entry name" value="Acid Proteases"/>
    <property type="match status" value="1"/>
</dbReference>
<evidence type="ECO:0000259" key="9">
    <source>
        <dbReference type="PROSITE" id="PS50030"/>
    </source>
</evidence>
<protein>
    <submittedName>
        <fullName evidence="12">DDI2</fullName>
    </submittedName>
</protein>
<evidence type="ECO:0000259" key="11">
    <source>
        <dbReference type="PROSITE" id="PS50175"/>
    </source>
</evidence>
<dbReference type="InterPro" id="IPR021109">
    <property type="entry name" value="Peptidase_aspartic_dom_sf"/>
</dbReference>
<feature type="domain" description="UBA" evidence="9">
    <location>
        <begin position="549"/>
        <end position="589"/>
    </location>
</feature>
<feature type="domain" description="Peptidase A2" evidence="11">
    <location>
        <begin position="302"/>
        <end position="381"/>
    </location>
</feature>
<comment type="similarity">
    <text evidence="2">Belongs to the DDI1 family.</text>
</comment>
<dbReference type="InterPro" id="IPR033882">
    <property type="entry name" value="DDI1_N"/>
</dbReference>
<dbReference type="Pfam" id="PF24669">
    <property type="entry name" value="Ddi2_HDD"/>
    <property type="match status" value="1"/>
</dbReference>
<dbReference type="Pfam" id="PF00240">
    <property type="entry name" value="ubiquitin"/>
    <property type="match status" value="1"/>
</dbReference>
<evidence type="ECO:0000256" key="7">
    <source>
        <dbReference type="ARBA" id="ARBA00022801"/>
    </source>
</evidence>